<dbReference type="Pfam" id="PF09734">
    <property type="entry name" value="Tau95"/>
    <property type="match status" value="1"/>
</dbReference>
<dbReference type="InterPro" id="IPR040454">
    <property type="entry name" value="TF_IIIC_Tfc1/Sfc1"/>
</dbReference>
<dbReference type="GO" id="GO:0001003">
    <property type="term" value="F:RNA polymerase III type 2 promoter sequence-specific DNA binding"/>
    <property type="evidence" value="ECO:0007669"/>
    <property type="project" value="TreeGrafter"/>
</dbReference>
<comment type="subcellular location">
    <subcellularLocation>
        <location evidence="1">Nucleus</location>
    </subcellularLocation>
</comment>
<evidence type="ECO:0000256" key="3">
    <source>
        <dbReference type="ARBA" id="ARBA00023163"/>
    </source>
</evidence>
<dbReference type="EMBL" id="JAPUFD010000002">
    <property type="protein sequence ID" value="MDI1485841.1"/>
    <property type="molecule type" value="Genomic_DNA"/>
</dbReference>
<dbReference type="Proteomes" id="UP001161017">
    <property type="component" value="Unassembled WGS sequence"/>
</dbReference>
<dbReference type="GO" id="GO:0001002">
    <property type="term" value="F:RNA polymerase III type 1 promoter sequence-specific DNA binding"/>
    <property type="evidence" value="ECO:0007669"/>
    <property type="project" value="TreeGrafter"/>
</dbReference>
<sequence>MEDAAAINQVPADPPSQIQYHAQDSRYSIPRQNIVSIEHPYIIRNLDRGIESLGGIPKLRLLLREDGNGPSQAHLYQKPGNRNSKPLHSQLVQTQDLLLKITVPKRTGRKRKRGSDDPFRDNCDASSSSTAANPGSSGQPPAQGITEDGSFIRSMRDNPERTTIDPVGLINQTHRFRSLPDFVQSTADSPFMQKMQETILPFDFQKMKEFKLDMSKGIQTSNEIIPPPRWSQAAVPFQYAYRQNPGVSTVVDRRGNLHTENTQIAPRSKTQEVAADALQIPTGPSPDLPSISTLEPALQRSIAEAKKLLRSRPVFTRRALGNCIPGDEWRSLGLNVTKYLFQYIGYTFNGGAYQKAIIRFGFDPRAAPENRIYQTFMFMFEPRERYRRRLGTGQRAARTRTEQELRRESHLFDGVNVSRDGKIWQVCDVTDPVLREVLATKNLREKCHVESDGWYHHGTVAKVRTIMKHKIHAALKGTQRLSDESYAKVAFSLPDLITKDNRPFAKLTGDGASSDEIALVNRIRTLYHSKDLADDAREDTENENEVENAEENELEDLEDILDLGSD</sequence>
<keyword evidence="4" id="KW-0539">Nucleus</keyword>
<evidence type="ECO:0000256" key="4">
    <source>
        <dbReference type="ARBA" id="ARBA00023242"/>
    </source>
</evidence>
<comment type="caution">
    <text evidence="8">The sequence shown here is derived from an EMBL/GenBank/DDBJ whole genome shotgun (WGS) entry which is preliminary data.</text>
</comment>
<evidence type="ECO:0000313" key="8">
    <source>
        <dbReference type="EMBL" id="MDI1485841.1"/>
    </source>
</evidence>
<dbReference type="InterPro" id="IPR042536">
    <property type="entry name" value="TFIIIC_tauA_Sfc1"/>
</dbReference>
<feature type="compositionally biased region" description="Basic and acidic residues" evidence="5">
    <location>
        <begin position="114"/>
        <end position="123"/>
    </location>
</feature>
<protein>
    <submittedName>
        <fullName evidence="8">Tau 95 subunit of transcription factor TFIIIC</fullName>
    </submittedName>
</protein>
<keyword evidence="2" id="KW-0238">DNA-binding</keyword>
<dbReference type="PANTHER" id="PTHR13230">
    <property type="entry name" value="GENERAL TRANSCRIPTION FACTOR IIIC, POLYPEPTIDE 5"/>
    <property type="match status" value="1"/>
</dbReference>
<dbReference type="Pfam" id="PF17682">
    <property type="entry name" value="Tau95_N"/>
    <property type="match status" value="1"/>
</dbReference>
<feature type="compositionally biased region" description="Low complexity" evidence="5">
    <location>
        <begin position="125"/>
        <end position="137"/>
    </location>
</feature>
<evidence type="ECO:0000259" key="7">
    <source>
        <dbReference type="Pfam" id="PF17682"/>
    </source>
</evidence>
<dbReference type="Gene3D" id="3.30.200.160">
    <property type="entry name" value="TFIIIC, subcomplex tauA, subunit Sfc1, barrel domain"/>
    <property type="match status" value="1"/>
</dbReference>
<evidence type="ECO:0000313" key="9">
    <source>
        <dbReference type="Proteomes" id="UP001161017"/>
    </source>
</evidence>
<evidence type="ECO:0000259" key="6">
    <source>
        <dbReference type="Pfam" id="PF09734"/>
    </source>
</evidence>
<feature type="domain" description="Transcription factor IIIC subunit 5 HTH" evidence="6">
    <location>
        <begin position="224"/>
        <end position="378"/>
    </location>
</feature>
<evidence type="ECO:0000256" key="1">
    <source>
        <dbReference type="ARBA" id="ARBA00004123"/>
    </source>
</evidence>
<feature type="region of interest" description="Disordered" evidence="5">
    <location>
        <begin position="532"/>
        <end position="566"/>
    </location>
</feature>
<dbReference type="PANTHER" id="PTHR13230:SF5">
    <property type="entry name" value="GENERAL TRANSCRIPTION FACTOR 3C POLYPEPTIDE 5"/>
    <property type="match status" value="1"/>
</dbReference>
<dbReference type="InterPro" id="IPR019136">
    <property type="entry name" value="TF_IIIC_su-5_HTH"/>
</dbReference>
<evidence type="ECO:0000256" key="2">
    <source>
        <dbReference type="ARBA" id="ARBA00023125"/>
    </source>
</evidence>
<keyword evidence="9" id="KW-1185">Reference proteome</keyword>
<feature type="region of interest" description="Disordered" evidence="5">
    <location>
        <begin position="102"/>
        <end position="147"/>
    </location>
</feature>
<dbReference type="GO" id="GO:0005634">
    <property type="term" value="C:nucleus"/>
    <property type="evidence" value="ECO:0007669"/>
    <property type="project" value="UniProtKB-SubCell"/>
</dbReference>
<dbReference type="InterPro" id="IPR041499">
    <property type="entry name" value="Tfc1/Sfc1_N"/>
</dbReference>
<name>A0AA43QFZ1_9LECA</name>
<organism evidence="8 9">
    <name type="scientific">Ramalina farinacea</name>
    <dbReference type="NCBI Taxonomy" id="258253"/>
    <lineage>
        <taxon>Eukaryota</taxon>
        <taxon>Fungi</taxon>
        <taxon>Dikarya</taxon>
        <taxon>Ascomycota</taxon>
        <taxon>Pezizomycotina</taxon>
        <taxon>Lecanoromycetes</taxon>
        <taxon>OSLEUM clade</taxon>
        <taxon>Lecanoromycetidae</taxon>
        <taxon>Lecanorales</taxon>
        <taxon>Lecanorineae</taxon>
        <taxon>Ramalinaceae</taxon>
        <taxon>Ramalina</taxon>
    </lineage>
</organism>
<dbReference type="AlphaFoldDB" id="A0AA43QFZ1"/>
<evidence type="ECO:0000256" key="5">
    <source>
        <dbReference type="SAM" id="MobiDB-lite"/>
    </source>
</evidence>
<gene>
    <name evidence="8" type="primary">TFC1</name>
    <name evidence="8" type="ORF">OHK93_004030</name>
</gene>
<reference evidence="8" key="1">
    <citation type="journal article" date="2023" name="Genome Biol. Evol.">
        <title>First Whole Genome Sequence and Flow Cytometry Genome Size Data for the Lichen-Forming Fungus Ramalina farinacea (Ascomycota).</title>
        <authorList>
            <person name="Llewellyn T."/>
            <person name="Mian S."/>
            <person name="Hill R."/>
            <person name="Leitch I.J."/>
            <person name="Gaya E."/>
        </authorList>
    </citation>
    <scope>NUCLEOTIDE SEQUENCE</scope>
    <source>
        <strain evidence="8">LIQ254RAFAR</strain>
    </source>
</reference>
<feature type="compositionally biased region" description="Acidic residues" evidence="5">
    <location>
        <begin position="536"/>
        <end position="566"/>
    </location>
</feature>
<dbReference type="GO" id="GO:0000127">
    <property type="term" value="C:transcription factor TFIIIC complex"/>
    <property type="evidence" value="ECO:0007669"/>
    <property type="project" value="InterPro"/>
</dbReference>
<keyword evidence="3" id="KW-0804">Transcription</keyword>
<accession>A0AA43QFZ1</accession>
<proteinExistence type="predicted"/>
<dbReference type="GO" id="GO:0006384">
    <property type="term" value="P:transcription initiation at RNA polymerase III promoter"/>
    <property type="evidence" value="ECO:0007669"/>
    <property type="project" value="InterPro"/>
</dbReference>
<feature type="domain" description="Transcription factor IIIC subunit Tfc1/Sfc1 triple barrel" evidence="7">
    <location>
        <begin position="35"/>
        <end position="184"/>
    </location>
</feature>